<dbReference type="PANTHER" id="PTHR30462:SF2">
    <property type="entry name" value="INTERMEMBRANE TRANSPORT PROTEIN PQIB"/>
    <property type="match status" value="1"/>
</dbReference>
<comment type="subcellular location">
    <subcellularLocation>
        <location evidence="1">Cell inner membrane</location>
    </subcellularLocation>
</comment>
<dbReference type="InterPro" id="IPR051800">
    <property type="entry name" value="PqiA-PqiB_transport"/>
</dbReference>
<keyword evidence="3" id="KW-0997">Cell inner membrane</keyword>
<keyword evidence="6 8" id="KW-0472">Membrane</keyword>
<dbReference type="RefSeq" id="WP_238747457.1">
    <property type="nucleotide sequence ID" value="NZ_JAKOOW010000024.1"/>
</dbReference>
<feature type="domain" description="Mce/MlaD" evidence="9">
    <location>
        <begin position="53"/>
        <end position="144"/>
    </location>
</feature>
<feature type="domain" description="Mce/MlaD" evidence="9">
    <location>
        <begin position="299"/>
        <end position="401"/>
    </location>
</feature>
<gene>
    <name evidence="10" type="primary">pqiB</name>
    <name evidence="10" type="ORF">MB824_06830</name>
</gene>
<evidence type="ECO:0000256" key="8">
    <source>
        <dbReference type="SAM" id="Phobius"/>
    </source>
</evidence>
<feature type="transmembrane region" description="Helical" evidence="8">
    <location>
        <begin position="29"/>
        <end position="46"/>
    </location>
</feature>
<evidence type="ECO:0000313" key="11">
    <source>
        <dbReference type="Proteomes" id="UP001298424"/>
    </source>
</evidence>
<sequence>MTTPETPAPKPAPSIEDARIRNSRTLRSTVWLIPLLAALTGVWLLVQNARSKGPEITLLMDNAEGIEVNTTAVKVLNVEVGRVVNIRLRDDQSGVEITARMNKDVAPLMRKDTQFWVVKPRIDQNGITGLGTLVSGSYIAFTPGKSNEEASEFTVSDLPPVAAIGQSGLRLFLSGKNGKMVNVGSPVLYENHIVGTVESADFAPADQTVRYTVFIHSPNESLLSADSRFWLDSGLRVQTGGGGLSIDSPPLSALLSGAISFSTPSHAGSSTQSVSSGQNFKIYNNRAEVENLPGPRTLYYTVFFQGSVRGLESGAPVEYKGLRIGSVAAVPHFAAGDSLKLLENGWVPVRIRIDPERLEAGAEPQSREYWQQAFQAASDRGLAATIGSNNLILGSKMIELSEESGNLLRPHAEYAGDPVLASRSGGDLQDQVGKLLAKLNELPLEKTVGELNGNLRELRQTLKNAQRMMGSAENTLNSANRLIGSPATQQLPAELKHTLQQLRQTLGGISPQSPLYQDAQQTLDSIDRTLRDAQPLLNTLKEQPNALIFKRSAQDPTPKGSR</sequence>
<name>A0ABS9NNT2_9NEIS</name>
<comment type="caution">
    <text evidence="10">The sequence shown here is derived from an EMBL/GenBank/DDBJ whole genome shotgun (WGS) entry which is preliminary data.</text>
</comment>
<accession>A0ABS9NNT2</accession>
<keyword evidence="7" id="KW-0175">Coiled coil</keyword>
<evidence type="ECO:0000256" key="7">
    <source>
        <dbReference type="SAM" id="Coils"/>
    </source>
</evidence>
<evidence type="ECO:0000256" key="3">
    <source>
        <dbReference type="ARBA" id="ARBA00022519"/>
    </source>
</evidence>
<keyword evidence="5 8" id="KW-1133">Transmembrane helix</keyword>
<evidence type="ECO:0000256" key="4">
    <source>
        <dbReference type="ARBA" id="ARBA00022692"/>
    </source>
</evidence>
<organism evidence="10 11">
    <name type="scientific">Kingella pumchi</name>
    <dbReference type="NCBI Taxonomy" id="2779506"/>
    <lineage>
        <taxon>Bacteria</taxon>
        <taxon>Pseudomonadati</taxon>
        <taxon>Pseudomonadota</taxon>
        <taxon>Betaproteobacteria</taxon>
        <taxon>Neisseriales</taxon>
        <taxon>Neisseriaceae</taxon>
        <taxon>Kingella</taxon>
    </lineage>
</organism>
<dbReference type="EMBL" id="JAKOOW010000024">
    <property type="protein sequence ID" value="MCG6504205.1"/>
    <property type="molecule type" value="Genomic_DNA"/>
</dbReference>
<evidence type="ECO:0000256" key="5">
    <source>
        <dbReference type="ARBA" id="ARBA00022989"/>
    </source>
</evidence>
<reference evidence="10 11" key="1">
    <citation type="submission" date="2022-02" db="EMBL/GenBank/DDBJ databases">
        <title>Genome sequence data of Kingella unionensis sp. nov. strain CICC 24913 (CCUG 75125).</title>
        <authorList>
            <person name="Xiao M."/>
        </authorList>
    </citation>
    <scope>NUCLEOTIDE SEQUENCE [LARGE SCALE GENOMIC DNA]</scope>
    <source>
        <strain evidence="10 11">CICC 24913</strain>
    </source>
</reference>
<dbReference type="PANTHER" id="PTHR30462">
    <property type="entry name" value="INTERMEMBRANE TRANSPORT PROTEIN PQIB-RELATED"/>
    <property type="match status" value="1"/>
</dbReference>
<evidence type="ECO:0000256" key="6">
    <source>
        <dbReference type="ARBA" id="ARBA00023136"/>
    </source>
</evidence>
<evidence type="ECO:0000313" key="10">
    <source>
        <dbReference type="EMBL" id="MCG6504205.1"/>
    </source>
</evidence>
<keyword evidence="11" id="KW-1185">Reference proteome</keyword>
<dbReference type="NCBIfam" id="NF008070">
    <property type="entry name" value="PRK10807.1"/>
    <property type="match status" value="1"/>
</dbReference>
<dbReference type="Pfam" id="PF02470">
    <property type="entry name" value="MlaD"/>
    <property type="match status" value="2"/>
</dbReference>
<protein>
    <submittedName>
        <fullName evidence="10">Intermembrane transport protein PqiB</fullName>
    </submittedName>
</protein>
<evidence type="ECO:0000256" key="2">
    <source>
        <dbReference type="ARBA" id="ARBA00022475"/>
    </source>
</evidence>
<proteinExistence type="predicted"/>
<evidence type="ECO:0000259" key="9">
    <source>
        <dbReference type="Pfam" id="PF02470"/>
    </source>
</evidence>
<evidence type="ECO:0000256" key="1">
    <source>
        <dbReference type="ARBA" id="ARBA00004533"/>
    </source>
</evidence>
<dbReference type="Proteomes" id="UP001298424">
    <property type="component" value="Unassembled WGS sequence"/>
</dbReference>
<feature type="coiled-coil region" evidence="7">
    <location>
        <begin position="448"/>
        <end position="482"/>
    </location>
</feature>
<keyword evidence="2" id="KW-1003">Cell membrane</keyword>
<keyword evidence="4 8" id="KW-0812">Transmembrane</keyword>
<dbReference type="InterPro" id="IPR003399">
    <property type="entry name" value="Mce/MlaD"/>
</dbReference>